<gene>
    <name evidence="7" type="ORF">GMES_4509</name>
</gene>
<evidence type="ECO:0000256" key="2">
    <source>
        <dbReference type="ARBA" id="ARBA00022679"/>
    </source>
</evidence>
<evidence type="ECO:0000313" key="7">
    <source>
        <dbReference type="EMBL" id="GAC26775.1"/>
    </source>
</evidence>
<proteinExistence type="inferred from homology"/>
<keyword evidence="4" id="KW-0819">tRNA processing</keyword>
<protein>
    <recommendedName>
        <fullName evidence="1">tRNA-uridine aminocarboxypropyltransferase</fullName>
        <ecNumber evidence="1">2.5.1.25</ecNumber>
    </recommendedName>
</protein>
<dbReference type="Pfam" id="PF03942">
    <property type="entry name" value="DTW"/>
    <property type="match status" value="1"/>
</dbReference>
<dbReference type="GO" id="GO:0008033">
    <property type="term" value="P:tRNA processing"/>
    <property type="evidence" value="ECO:0007669"/>
    <property type="project" value="UniProtKB-KW"/>
</dbReference>
<dbReference type="InterPro" id="IPR039262">
    <property type="entry name" value="DTWD2/TAPT"/>
</dbReference>
<feature type="domain" description="DTW" evidence="6">
    <location>
        <begin position="24"/>
        <end position="213"/>
    </location>
</feature>
<sequence>MLVPFQVVRTQSKSTALYRILRVKRAVCRRCDYPQSVCICDLLCELVSSQRIVILQHPSEARHAKNSAKLIKLCIPESEIWLGESAEDFTGLQRSIKTRGGKVAVVYPNEDSVALESLCRKQRTSIDTLILIDATWRKAYKVWQLNPWLKQYSSWHFATPPTSQYDIRKTSIAGGLSTLEALAHALTLTQEIDTSELVTTFGEMQNRVFARHTSKHIT</sequence>
<evidence type="ECO:0000256" key="3">
    <source>
        <dbReference type="ARBA" id="ARBA00022691"/>
    </source>
</evidence>
<dbReference type="Proteomes" id="UP000006263">
    <property type="component" value="Unassembled WGS sequence"/>
</dbReference>
<keyword evidence="3" id="KW-0949">S-adenosyl-L-methionine</keyword>
<accession>K6ZTX6</accession>
<dbReference type="SMART" id="SM01144">
    <property type="entry name" value="DTW"/>
    <property type="match status" value="1"/>
</dbReference>
<dbReference type="EC" id="2.5.1.25" evidence="1"/>
<dbReference type="InterPro" id="IPR005636">
    <property type="entry name" value="DTW"/>
</dbReference>
<evidence type="ECO:0000256" key="1">
    <source>
        <dbReference type="ARBA" id="ARBA00012386"/>
    </source>
</evidence>
<dbReference type="PANTHER" id="PTHR21392">
    <property type="entry name" value="TRNA-URIDINE AMINOCARBOXYPROPYLTRANSFERASE 2"/>
    <property type="match status" value="1"/>
</dbReference>
<organism evidence="7 8">
    <name type="scientific">Paraglaciecola mesophila KMM 241</name>
    <dbReference type="NCBI Taxonomy" id="1128912"/>
    <lineage>
        <taxon>Bacteria</taxon>
        <taxon>Pseudomonadati</taxon>
        <taxon>Pseudomonadota</taxon>
        <taxon>Gammaproteobacteria</taxon>
        <taxon>Alteromonadales</taxon>
        <taxon>Alteromonadaceae</taxon>
        <taxon>Paraglaciecola</taxon>
    </lineage>
</organism>
<comment type="caution">
    <text evidence="7">The sequence shown here is derived from an EMBL/GenBank/DDBJ whole genome shotgun (WGS) entry which is preliminary data.</text>
</comment>
<dbReference type="AlphaFoldDB" id="K6ZTX6"/>
<evidence type="ECO:0000313" key="8">
    <source>
        <dbReference type="Proteomes" id="UP000006263"/>
    </source>
</evidence>
<keyword evidence="2" id="KW-0808">Transferase</keyword>
<name>K6ZTX6_9ALTE</name>
<dbReference type="PANTHER" id="PTHR21392:SF0">
    <property type="entry name" value="TRNA-URIDINE AMINOCARBOXYPROPYLTRANSFERASE 2"/>
    <property type="match status" value="1"/>
</dbReference>
<dbReference type="eggNOG" id="COG3148">
    <property type="taxonomic scope" value="Bacteria"/>
</dbReference>
<comment type="similarity">
    <text evidence="5">Belongs to the TDD superfamily. DTWD2 family.</text>
</comment>
<dbReference type="EMBL" id="BAEP01000089">
    <property type="protein sequence ID" value="GAC26775.1"/>
    <property type="molecule type" value="Genomic_DNA"/>
</dbReference>
<evidence type="ECO:0000259" key="6">
    <source>
        <dbReference type="SMART" id="SM01144"/>
    </source>
</evidence>
<evidence type="ECO:0000256" key="5">
    <source>
        <dbReference type="ARBA" id="ARBA00034489"/>
    </source>
</evidence>
<evidence type="ECO:0000256" key="4">
    <source>
        <dbReference type="ARBA" id="ARBA00022694"/>
    </source>
</evidence>
<reference evidence="7 8" key="1">
    <citation type="journal article" date="2017" name="Antonie Van Leeuwenhoek">
        <title>Rhizobium rhizosphaerae sp. nov., a novel species isolated from rice rhizosphere.</title>
        <authorList>
            <person name="Zhao J.J."/>
            <person name="Zhang J."/>
            <person name="Zhang R.J."/>
            <person name="Zhang C.W."/>
            <person name="Yin H.Q."/>
            <person name="Zhang X.X."/>
        </authorList>
    </citation>
    <scope>NUCLEOTIDE SEQUENCE [LARGE SCALE GENOMIC DNA]</scope>
    <source>
        <strain evidence="7 8">KMM 241</strain>
    </source>
</reference>
<dbReference type="GO" id="GO:0016432">
    <property type="term" value="F:tRNA-uridine aminocarboxypropyltransferase activity"/>
    <property type="evidence" value="ECO:0007669"/>
    <property type="project" value="UniProtKB-EC"/>
</dbReference>